<dbReference type="KEGG" id="kbi:30212445"/>
<reference evidence="1" key="1">
    <citation type="submission" date="2013-07" db="EMBL/GenBank/DDBJ databases">
        <title>The Genome Sequence of Cryptococcus bestiolae CBS10118.</title>
        <authorList>
            <consortium name="The Broad Institute Genome Sequencing Platform"/>
            <person name="Cuomo C."/>
            <person name="Litvintseva A."/>
            <person name="Chen Y."/>
            <person name="Heitman J."/>
            <person name="Sun S."/>
            <person name="Springer D."/>
            <person name="Dromer F."/>
            <person name="Young S.K."/>
            <person name="Zeng Q."/>
            <person name="Gargeya S."/>
            <person name="Fitzgerald M."/>
            <person name="Abouelleil A."/>
            <person name="Alvarado L."/>
            <person name="Berlin A.M."/>
            <person name="Chapman S.B."/>
            <person name="Dewar J."/>
            <person name="Goldberg J."/>
            <person name="Griggs A."/>
            <person name="Gujja S."/>
            <person name="Hansen M."/>
            <person name="Howarth C."/>
            <person name="Imamovic A."/>
            <person name="Larimer J."/>
            <person name="McCowan C."/>
            <person name="Murphy C."/>
            <person name="Pearson M."/>
            <person name="Priest M."/>
            <person name="Roberts A."/>
            <person name="Saif S."/>
            <person name="Shea T."/>
            <person name="Sykes S."/>
            <person name="Wortman J."/>
            <person name="Nusbaum C."/>
            <person name="Birren B."/>
        </authorList>
    </citation>
    <scope>NUCLEOTIDE SEQUENCE [LARGE SCALE GENOMIC DNA]</scope>
    <source>
        <strain evidence="1">CBS 10118</strain>
    </source>
</reference>
<evidence type="ECO:0000313" key="3">
    <source>
        <dbReference type="Proteomes" id="UP000092730"/>
    </source>
</evidence>
<evidence type="ECO:0000313" key="1">
    <source>
        <dbReference type="EMBL" id="OCF22398.1"/>
    </source>
</evidence>
<dbReference type="AlphaFoldDB" id="A0A1B9FUF3"/>
<protein>
    <submittedName>
        <fullName evidence="1">Uncharacterized protein</fullName>
    </submittedName>
</protein>
<reference evidence="2" key="2">
    <citation type="submission" date="2013-07" db="EMBL/GenBank/DDBJ databases">
        <authorList>
            <consortium name="The Broad Institute Genome Sequencing Platform"/>
            <person name="Cuomo C."/>
            <person name="Litvintseva A."/>
            <person name="Chen Y."/>
            <person name="Heitman J."/>
            <person name="Sun S."/>
            <person name="Springer D."/>
            <person name="Dromer F."/>
            <person name="Young S.K."/>
            <person name="Zeng Q."/>
            <person name="Gargeya S."/>
            <person name="Fitzgerald M."/>
            <person name="Abouelleil A."/>
            <person name="Alvarado L."/>
            <person name="Berlin A.M."/>
            <person name="Chapman S.B."/>
            <person name="Dewar J."/>
            <person name="Goldberg J."/>
            <person name="Griggs A."/>
            <person name="Gujja S."/>
            <person name="Hansen M."/>
            <person name="Howarth C."/>
            <person name="Imamovic A."/>
            <person name="Larimer J."/>
            <person name="McCowan C."/>
            <person name="Murphy C."/>
            <person name="Pearson M."/>
            <person name="Priest M."/>
            <person name="Roberts A."/>
            <person name="Saif S."/>
            <person name="Shea T."/>
            <person name="Sykes S."/>
            <person name="Wortman J."/>
            <person name="Nusbaum C."/>
            <person name="Birren B."/>
        </authorList>
    </citation>
    <scope>NUCLEOTIDE SEQUENCE</scope>
    <source>
        <strain evidence="2">CBS 10118</strain>
    </source>
</reference>
<proteinExistence type="predicted"/>
<dbReference type="VEuPathDB" id="FungiDB:I302_08046"/>
<dbReference type="EMBL" id="KI894025">
    <property type="protein sequence ID" value="OCF22398.1"/>
    <property type="molecule type" value="Genomic_DNA"/>
</dbReference>
<gene>
    <name evidence="1" type="ORF">I302_08046</name>
    <name evidence="2" type="ORF">I302_108908</name>
</gene>
<sequence>MFPSSDTSLLGGMRRDLNDIEELVNCQPSQGVPAPENIEIDDECGLITQPYEPWGNNLEVGPTSNRGNGQSLQDYRLPPIGCSEHSPHSDLTKATLRPFTTKYVSTRGLTKRDFETAMHPTFTLGKTILKPRLTDERTGTTEWSVGQIGVLQDVTLWSTEEREPKSSNMQARWSCSVSLDENRLGGKVCFNDRDSLRLQCITRNELDPFVPVQHRNASGTLLDKIRQSFMQEIGAQTSKERCTQVPSSLIRFDRPIQKLLRFQGRIASEQSKARRKTGEIIPLTINVSLSFSPKSDETALFQECS</sequence>
<dbReference type="GeneID" id="30212445"/>
<keyword evidence="3" id="KW-1185">Reference proteome</keyword>
<dbReference type="OrthoDB" id="10561940at2759"/>
<reference evidence="1" key="3">
    <citation type="submission" date="2014-01" db="EMBL/GenBank/DDBJ databases">
        <title>Evolution of pathogenesis and genome organization in the Tremellales.</title>
        <authorList>
            <person name="Cuomo C."/>
            <person name="Litvintseva A."/>
            <person name="Heitman J."/>
            <person name="Chen Y."/>
            <person name="Sun S."/>
            <person name="Springer D."/>
            <person name="Dromer F."/>
            <person name="Young S."/>
            <person name="Zeng Q."/>
            <person name="Chapman S."/>
            <person name="Gujja S."/>
            <person name="Saif S."/>
            <person name="Birren B."/>
        </authorList>
    </citation>
    <scope>NUCLEOTIDE SEQUENCE</scope>
    <source>
        <strain evidence="1">CBS 10118</strain>
    </source>
</reference>
<reference evidence="2" key="4">
    <citation type="submission" date="2024-02" db="EMBL/GenBank/DDBJ databases">
        <title>Comparative genomics of Cryptococcus and Kwoniella reveals pathogenesis evolution and contrasting modes of karyotype evolution via chromosome fusion or intercentromeric recombination.</title>
        <authorList>
            <person name="Coelho M.A."/>
            <person name="David-Palma M."/>
            <person name="Shea T."/>
            <person name="Bowers K."/>
            <person name="McGinley-Smith S."/>
            <person name="Mohammad A.W."/>
            <person name="Gnirke A."/>
            <person name="Yurkov A.M."/>
            <person name="Nowrousian M."/>
            <person name="Sun S."/>
            <person name="Cuomo C.A."/>
            <person name="Heitman J."/>
        </authorList>
    </citation>
    <scope>NUCLEOTIDE SEQUENCE</scope>
    <source>
        <strain evidence="2">CBS 10118</strain>
    </source>
</reference>
<name>A0A1B9FUF3_9TREE</name>
<dbReference type="RefSeq" id="XP_019043468.1">
    <property type="nucleotide sequence ID" value="XM_019194632.1"/>
</dbReference>
<dbReference type="EMBL" id="CP144548">
    <property type="protein sequence ID" value="WVW86853.1"/>
    <property type="molecule type" value="Genomic_DNA"/>
</dbReference>
<dbReference type="Proteomes" id="UP000092730">
    <property type="component" value="Chromosome 8"/>
</dbReference>
<organism evidence="1">
    <name type="scientific">Kwoniella bestiolae CBS 10118</name>
    <dbReference type="NCBI Taxonomy" id="1296100"/>
    <lineage>
        <taxon>Eukaryota</taxon>
        <taxon>Fungi</taxon>
        <taxon>Dikarya</taxon>
        <taxon>Basidiomycota</taxon>
        <taxon>Agaricomycotina</taxon>
        <taxon>Tremellomycetes</taxon>
        <taxon>Tremellales</taxon>
        <taxon>Cryptococcaceae</taxon>
        <taxon>Kwoniella</taxon>
    </lineage>
</organism>
<evidence type="ECO:0000313" key="2">
    <source>
        <dbReference type="EMBL" id="WVW86853.1"/>
    </source>
</evidence>
<accession>A0A1B9FUF3</accession>